<reference evidence="1" key="1">
    <citation type="submission" date="2020-11" db="EMBL/GenBank/DDBJ databases">
        <title>Sequencing the genomes of 1000 actinobacteria strains.</title>
        <authorList>
            <person name="Klenk H.-P."/>
        </authorList>
    </citation>
    <scope>NUCLEOTIDE SEQUENCE</scope>
    <source>
        <strain evidence="1">DSM 45356</strain>
    </source>
</reference>
<dbReference type="RefSeq" id="WP_197002696.1">
    <property type="nucleotide sequence ID" value="NZ_BONS01000002.1"/>
</dbReference>
<sequence>MLPVTRADDELFSTVMAAARLGRAHKIVAKLSERYGQDWGDPLAGYPYALAMVALMQVELTSSGLDEQQAVANYSEIIESLGDLLYGVPEHWLGRYLRIRMRTMMMPPEHAEYPRFVVEERGRAAKDADELIARQAEADWQPWFAATYLLAARLLWESDDRDLGRIGELVAAAAARPGGPIGFRALGGLLREPFLWYLAQPGLPDHDKVARIMADLFPGA</sequence>
<dbReference type="AlphaFoldDB" id="A0A8J7GFJ1"/>
<name>A0A8J7GFJ1_9ACTN</name>
<keyword evidence="2" id="KW-1185">Reference proteome</keyword>
<gene>
    <name evidence="1" type="ORF">IW245_001801</name>
</gene>
<dbReference type="Proteomes" id="UP000622552">
    <property type="component" value="Unassembled WGS sequence"/>
</dbReference>
<organism evidence="1 2">
    <name type="scientific">Longispora fulva</name>
    <dbReference type="NCBI Taxonomy" id="619741"/>
    <lineage>
        <taxon>Bacteria</taxon>
        <taxon>Bacillati</taxon>
        <taxon>Actinomycetota</taxon>
        <taxon>Actinomycetes</taxon>
        <taxon>Micromonosporales</taxon>
        <taxon>Micromonosporaceae</taxon>
        <taxon>Longispora</taxon>
    </lineage>
</organism>
<evidence type="ECO:0000313" key="2">
    <source>
        <dbReference type="Proteomes" id="UP000622552"/>
    </source>
</evidence>
<protein>
    <submittedName>
        <fullName evidence="1">Uncharacterized protein</fullName>
    </submittedName>
</protein>
<comment type="caution">
    <text evidence="1">The sequence shown here is derived from an EMBL/GenBank/DDBJ whole genome shotgun (WGS) entry which is preliminary data.</text>
</comment>
<accession>A0A8J7GFJ1</accession>
<evidence type="ECO:0000313" key="1">
    <source>
        <dbReference type="EMBL" id="MBG6135607.1"/>
    </source>
</evidence>
<dbReference type="EMBL" id="JADOUF010000001">
    <property type="protein sequence ID" value="MBG6135607.1"/>
    <property type="molecule type" value="Genomic_DNA"/>
</dbReference>
<proteinExistence type="predicted"/>